<dbReference type="Pfam" id="PF01554">
    <property type="entry name" value="MatE"/>
    <property type="match status" value="2"/>
</dbReference>
<dbReference type="GO" id="GO:0042910">
    <property type="term" value="F:xenobiotic transmembrane transporter activity"/>
    <property type="evidence" value="ECO:0007669"/>
    <property type="project" value="InterPro"/>
</dbReference>
<dbReference type="STRING" id="1123282.SAMN02745823_02779"/>
<feature type="transmembrane region" description="Helical" evidence="10">
    <location>
        <begin position="396"/>
        <end position="419"/>
    </location>
</feature>
<evidence type="ECO:0000256" key="4">
    <source>
        <dbReference type="ARBA" id="ARBA00022448"/>
    </source>
</evidence>
<proteinExistence type="inferred from homology"/>
<organism evidence="11 12">
    <name type="scientific">Sporobacter termitidis DSM 10068</name>
    <dbReference type="NCBI Taxonomy" id="1123282"/>
    <lineage>
        <taxon>Bacteria</taxon>
        <taxon>Bacillati</taxon>
        <taxon>Bacillota</taxon>
        <taxon>Clostridia</taxon>
        <taxon>Eubacteriales</taxon>
        <taxon>Oscillospiraceae</taxon>
        <taxon>Sporobacter</taxon>
    </lineage>
</organism>
<dbReference type="PANTHER" id="PTHR43823:SF3">
    <property type="entry name" value="MULTIDRUG EXPORT PROTEIN MEPA"/>
    <property type="match status" value="1"/>
</dbReference>
<keyword evidence="8 10" id="KW-0472">Membrane</keyword>
<dbReference type="GO" id="GO:0005886">
    <property type="term" value="C:plasma membrane"/>
    <property type="evidence" value="ECO:0007669"/>
    <property type="project" value="UniProtKB-SubCell"/>
</dbReference>
<dbReference type="EMBL" id="FQXV01000010">
    <property type="protein sequence ID" value="SHI14742.1"/>
    <property type="molecule type" value="Genomic_DNA"/>
</dbReference>
<dbReference type="PANTHER" id="PTHR43823">
    <property type="entry name" value="SPORULATION PROTEIN YKVU"/>
    <property type="match status" value="1"/>
</dbReference>
<accession>A0A1M5YRQ9</accession>
<protein>
    <recommendedName>
        <fullName evidence="3">Multidrug export protein MepA</fullName>
    </recommendedName>
</protein>
<dbReference type="Proteomes" id="UP000183995">
    <property type="component" value="Unassembled WGS sequence"/>
</dbReference>
<dbReference type="PIRSF" id="PIRSF006603">
    <property type="entry name" value="DinF"/>
    <property type="match status" value="1"/>
</dbReference>
<evidence type="ECO:0000313" key="11">
    <source>
        <dbReference type="EMBL" id="SHI14742.1"/>
    </source>
</evidence>
<evidence type="ECO:0000256" key="7">
    <source>
        <dbReference type="ARBA" id="ARBA00022989"/>
    </source>
</evidence>
<name>A0A1M5YRQ9_9FIRM</name>
<evidence type="ECO:0000256" key="5">
    <source>
        <dbReference type="ARBA" id="ARBA00022475"/>
    </source>
</evidence>
<dbReference type="InterPro" id="IPR051327">
    <property type="entry name" value="MATE_MepA_subfamily"/>
</dbReference>
<feature type="transmembrane region" description="Helical" evidence="10">
    <location>
        <begin position="245"/>
        <end position="268"/>
    </location>
</feature>
<evidence type="ECO:0000256" key="2">
    <source>
        <dbReference type="ARBA" id="ARBA00008417"/>
    </source>
</evidence>
<dbReference type="OrthoDB" id="9811110at2"/>
<dbReference type="AlphaFoldDB" id="A0A1M5YRQ9"/>
<dbReference type="GO" id="GO:0015297">
    <property type="term" value="F:antiporter activity"/>
    <property type="evidence" value="ECO:0007669"/>
    <property type="project" value="InterPro"/>
</dbReference>
<evidence type="ECO:0000313" key="12">
    <source>
        <dbReference type="Proteomes" id="UP000183995"/>
    </source>
</evidence>
<feature type="transmembrane region" description="Helical" evidence="10">
    <location>
        <begin position="104"/>
        <end position="124"/>
    </location>
</feature>
<feature type="transmembrane region" description="Helical" evidence="10">
    <location>
        <begin position="144"/>
        <end position="164"/>
    </location>
</feature>
<dbReference type="InterPro" id="IPR045070">
    <property type="entry name" value="MATE_MepA-like"/>
</dbReference>
<comment type="similarity">
    <text evidence="2">Belongs to the multi antimicrobial extrusion (MATE) (TC 2.A.66.1) family. MepA subfamily.</text>
</comment>
<comment type="subcellular location">
    <subcellularLocation>
        <location evidence="1">Cell membrane</location>
        <topology evidence="1">Multi-pass membrane protein</topology>
    </subcellularLocation>
</comment>
<feature type="transmembrane region" description="Helical" evidence="10">
    <location>
        <begin position="202"/>
        <end position="224"/>
    </location>
</feature>
<keyword evidence="5" id="KW-1003">Cell membrane</keyword>
<feature type="transmembrane region" description="Helical" evidence="10">
    <location>
        <begin position="365"/>
        <end position="384"/>
    </location>
</feature>
<gene>
    <name evidence="11" type="ORF">SAMN02745823_02779</name>
</gene>
<feature type="transmembrane region" description="Helical" evidence="10">
    <location>
        <begin position="73"/>
        <end position="92"/>
    </location>
</feature>
<keyword evidence="4" id="KW-0813">Transport</keyword>
<feature type="transmembrane region" description="Helical" evidence="10">
    <location>
        <begin position="324"/>
        <end position="345"/>
    </location>
</feature>
<dbReference type="CDD" id="cd13143">
    <property type="entry name" value="MATE_MepA_like"/>
    <property type="match status" value="1"/>
</dbReference>
<feature type="transmembrane region" description="Helical" evidence="10">
    <location>
        <begin position="425"/>
        <end position="443"/>
    </location>
</feature>
<reference evidence="11 12" key="1">
    <citation type="submission" date="2016-11" db="EMBL/GenBank/DDBJ databases">
        <authorList>
            <person name="Jaros S."/>
            <person name="Januszkiewicz K."/>
            <person name="Wedrychowicz H."/>
        </authorList>
    </citation>
    <scope>NUCLEOTIDE SEQUENCE [LARGE SCALE GENOMIC DNA]</scope>
    <source>
        <strain evidence="11 12">DSM 10068</strain>
    </source>
</reference>
<feature type="transmembrane region" description="Helical" evidence="10">
    <location>
        <begin position="280"/>
        <end position="304"/>
    </location>
</feature>
<evidence type="ECO:0000256" key="9">
    <source>
        <dbReference type="ARBA" id="ARBA00023251"/>
    </source>
</evidence>
<dbReference type="RefSeq" id="WP_073080114.1">
    <property type="nucleotide sequence ID" value="NZ_FQXV01000010.1"/>
</dbReference>
<feature type="transmembrane region" description="Helical" evidence="10">
    <location>
        <begin position="176"/>
        <end position="196"/>
    </location>
</feature>
<keyword evidence="6 10" id="KW-0812">Transmembrane</keyword>
<evidence type="ECO:0000256" key="1">
    <source>
        <dbReference type="ARBA" id="ARBA00004651"/>
    </source>
</evidence>
<dbReference type="InterPro" id="IPR048279">
    <property type="entry name" value="MdtK-like"/>
</dbReference>
<dbReference type="InterPro" id="IPR002528">
    <property type="entry name" value="MATE_fam"/>
</dbReference>
<evidence type="ECO:0000256" key="8">
    <source>
        <dbReference type="ARBA" id="ARBA00023136"/>
    </source>
</evidence>
<keyword evidence="12" id="KW-1185">Reference proteome</keyword>
<evidence type="ECO:0000256" key="6">
    <source>
        <dbReference type="ARBA" id="ARBA00022692"/>
    </source>
</evidence>
<sequence length="461" mass="50445">MNEAIEPKEKQKQFILTGGLWKVMADLSWPAIVAMVLYGMNSVLDAIFVGQFVGETALAGVSVAYPLSQISVAFGSLIGVGAGSVLSIALGARDKKTQEYLLGNVNWLSIAATVIYMVLALIFSNQLIAVMGGTGEALALGARYFRVTVYGAFFWVYGLAGNMIIRAEGKMKTAAWMMGIGLAVDALFKYVFVGVLEMGVEGAAWATNIGMLAYTLLGWFYFGGGHATFKSKLLSLHRNKEVTSSILRLGAPSMLMAVMSLVQAIVVFNALSRYGTVADIAFYGVVYRVFQFLLTPIFGLMRALQPVLGINYGAKQYDRVIRSYKIFAVAALLLTLPFWIISMAVPGSVLGMMLKDEVFTATQFTYFRIYMAILPVLSFIFMGMTLFPSVDKGKPAAIIGIARQLIFYVPVMLLVPKWIGVAGVYYGSFAIDAIIVIWTLFMVKKEFSLLRKRDMQSSLNS</sequence>
<keyword evidence="7 10" id="KW-1133">Transmembrane helix</keyword>
<keyword evidence="9" id="KW-0046">Antibiotic resistance</keyword>
<evidence type="ECO:0000256" key="10">
    <source>
        <dbReference type="SAM" id="Phobius"/>
    </source>
</evidence>
<dbReference type="GO" id="GO:0046677">
    <property type="term" value="P:response to antibiotic"/>
    <property type="evidence" value="ECO:0007669"/>
    <property type="project" value="UniProtKB-KW"/>
</dbReference>
<evidence type="ECO:0000256" key="3">
    <source>
        <dbReference type="ARBA" id="ARBA00022106"/>
    </source>
</evidence>